<evidence type="ECO:0000259" key="13">
    <source>
        <dbReference type="PROSITE" id="PS51480"/>
    </source>
</evidence>
<evidence type="ECO:0000256" key="9">
    <source>
        <dbReference type="ARBA" id="ARBA00047974"/>
    </source>
</evidence>
<dbReference type="Proteomes" id="UP000504638">
    <property type="component" value="Unplaced"/>
</dbReference>
<comment type="pathway">
    <text evidence="2">Polyol metabolism; glycerol fermentation; glycerone phosphate from glycerol (oxidative route): step 2/2.</text>
</comment>
<dbReference type="FunFam" id="3.40.50.10440:FF:000001">
    <property type="entry name" value="Dihydroxyacetone kinase, DhaK subunit"/>
    <property type="match status" value="1"/>
</dbReference>
<dbReference type="Pfam" id="PF02734">
    <property type="entry name" value="Dak2"/>
    <property type="match status" value="1"/>
</dbReference>
<dbReference type="FunFam" id="1.25.40.340:FF:000001">
    <property type="entry name" value="Dihydroxyacetone kinase 1"/>
    <property type="match status" value="1"/>
</dbReference>
<evidence type="ECO:0000256" key="6">
    <source>
        <dbReference type="ARBA" id="ARBA00022777"/>
    </source>
</evidence>
<evidence type="ECO:0000256" key="7">
    <source>
        <dbReference type="ARBA" id="ARBA00022798"/>
    </source>
</evidence>
<dbReference type="EMBL" id="ML975198">
    <property type="protein sequence ID" value="KAF1807934.1"/>
    <property type="molecule type" value="Genomic_DNA"/>
</dbReference>
<reference evidence="17" key="2">
    <citation type="submission" date="2020-04" db="EMBL/GenBank/DDBJ databases">
        <authorList>
            <consortium name="NCBI Genome Project"/>
        </authorList>
    </citation>
    <scope>NUCLEOTIDE SEQUENCE</scope>
    <source>
        <strain evidence="17">CBS 781.70</strain>
    </source>
</reference>
<feature type="domain" description="DhaL" evidence="13">
    <location>
        <begin position="378"/>
        <end position="576"/>
    </location>
</feature>
<keyword evidence="4" id="KW-0808">Transferase</keyword>
<reference evidence="15 17" key="1">
    <citation type="submission" date="2020-01" db="EMBL/GenBank/DDBJ databases">
        <authorList>
            <consortium name="DOE Joint Genome Institute"/>
            <person name="Haridas S."/>
            <person name="Albert R."/>
            <person name="Binder M."/>
            <person name="Bloem J."/>
            <person name="Labutti K."/>
            <person name="Salamov A."/>
            <person name="Andreopoulos B."/>
            <person name="Baker S.E."/>
            <person name="Barry K."/>
            <person name="Bills G."/>
            <person name="Bluhm B.H."/>
            <person name="Cannon C."/>
            <person name="Castanera R."/>
            <person name="Culley D.E."/>
            <person name="Daum C."/>
            <person name="Ezra D."/>
            <person name="Gonzalez J.B."/>
            <person name="Henrissat B."/>
            <person name="Kuo A."/>
            <person name="Liang C."/>
            <person name="Lipzen A."/>
            <person name="Lutzoni F."/>
            <person name="Magnuson J."/>
            <person name="Mondo S."/>
            <person name="Nolan M."/>
            <person name="Ohm R."/>
            <person name="Pangilinan J."/>
            <person name="Park H.-J."/>
            <person name="Ramirez L."/>
            <person name="Alfaro M."/>
            <person name="Sun H."/>
            <person name="Tritt A."/>
            <person name="Yoshinaga Y."/>
            <person name="Zwiers L.-H."/>
            <person name="Turgeon B.G."/>
            <person name="Goodwin S.B."/>
            <person name="Spatafora J.W."/>
            <person name="Crous P.W."/>
            <person name="Grigoriev I.V."/>
        </authorList>
    </citation>
    <scope>NUCLEOTIDE SEQUENCE</scope>
    <source>
        <strain evidence="15 17">CBS 781.70</strain>
    </source>
</reference>
<dbReference type="PROSITE" id="PS51480">
    <property type="entry name" value="DHAL"/>
    <property type="match status" value="1"/>
</dbReference>
<dbReference type="PANTHER" id="PTHR28629:SF4">
    <property type="entry name" value="TRIOKINASE_FMN CYCLASE"/>
    <property type="match status" value="1"/>
</dbReference>
<feature type="domain" description="DhaK" evidence="14">
    <location>
        <begin position="10"/>
        <end position="332"/>
    </location>
</feature>
<dbReference type="SUPFAM" id="SSF82549">
    <property type="entry name" value="DAK1/DegV-like"/>
    <property type="match status" value="1"/>
</dbReference>
<feature type="binding site" evidence="12">
    <location>
        <begin position="56"/>
        <end position="59"/>
    </location>
    <ligand>
        <name>substrate</name>
    </ligand>
</feature>
<dbReference type="GO" id="GO:0005829">
    <property type="term" value="C:cytosol"/>
    <property type="evidence" value="ECO:0007669"/>
    <property type="project" value="TreeGrafter"/>
</dbReference>
<dbReference type="GO" id="GO:0004371">
    <property type="term" value="F:glycerone kinase activity"/>
    <property type="evidence" value="ECO:0007669"/>
    <property type="project" value="UniProtKB-EC"/>
</dbReference>
<evidence type="ECO:0000313" key="15">
    <source>
        <dbReference type="EMBL" id="KAF1807934.1"/>
    </source>
</evidence>
<dbReference type="PROSITE" id="PS51481">
    <property type="entry name" value="DHAK"/>
    <property type="match status" value="1"/>
</dbReference>
<dbReference type="Gene3D" id="1.25.40.340">
    <property type="match status" value="1"/>
</dbReference>
<comment type="catalytic activity">
    <reaction evidence="9">
        <text>D-glyceraldehyde + ATP = D-glyceraldehyde 3-phosphate + ADP + H(+)</text>
        <dbReference type="Rhea" id="RHEA:13941"/>
        <dbReference type="ChEBI" id="CHEBI:15378"/>
        <dbReference type="ChEBI" id="CHEBI:17378"/>
        <dbReference type="ChEBI" id="CHEBI:30616"/>
        <dbReference type="ChEBI" id="CHEBI:59776"/>
        <dbReference type="ChEBI" id="CHEBI:456216"/>
        <dbReference type="EC" id="2.7.1.28"/>
    </reaction>
</comment>
<dbReference type="Gene3D" id="3.40.50.10440">
    <property type="entry name" value="Dihydroxyacetone kinase, domain 1"/>
    <property type="match status" value="1"/>
</dbReference>
<dbReference type="InterPro" id="IPR012734">
    <property type="entry name" value="DhaK_ATP"/>
</dbReference>
<dbReference type="Gene3D" id="3.30.1180.20">
    <property type="entry name" value="Dihydroxyacetone kinase, domain 2"/>
    <property type="match status" value="1"/>
</dbReference>
<dbReference type="PANTHER" id="PTHR28629">
    <property type="entry name" value="TRIOKINASE/FMN CYCLASE"/>
    <property type="match status" value="1"/>
</dbReference>
<evidence type="ECO:0000256" key="8">
    <source>
        <dbReference type="ARBA" id="ARBA00022840"/>
    </source>
</evidence>
<evidence type="ECO:0000256" key="5">
    <source>
        <dbReference type="ARBA" id="ARBA00022741"/>
    </source>
</evidence>
<feature type="binding site" evidence="12">
    <location>
        <position position="112"/>
    </location>
    <ligand>
        <name>substrate</name>
    </ligand>
</feature>
<evidence type="ECO:0000313" key="16">
    <source>
        <dbReference type="Proteomes" id="UP000504638"/>
    </source>
</evidence>
<dbReference type="FunFam" id="3.30.1180.20:FF:000001">
    <property type="entry name" value="Dihydroxyacetone kinase 1"/>
    <property type="match status" value="1"/>
</dbReference>
<dbReference type="GO" id="GO:0050354">
    <property type="term" value="F:triokinase activity"/>
    <property type="evidence" value="ECO:0007669"/>
    <property type="project" value="UniProtKB-EC"/>
</dbReference>
<keyword evidence="6 15" id="KW-0418">Kinase</keyword>
<dbReference type="OrthoDB" id="1724672at2759"/>
<dbReference type="SUPFAM" id="SSF101473">
    <property type="entry name" value="DhaL-like"/>
    <property type="match status" value="1"/>
</dbReference>
<dbReference type="RefSeq" id="XP_033529565.1">
    <property type="nucleotide sequence ID" value="XM_033677819.1"/>
</dbReference>
<dbReference type="SMART" id="SM01120">
    <property type="entry name" value="Dak2"/>
    <property type="match status" value="1"/>
</dbReference>
<dbReference type="NCBIfam" id="TIGR02361">
    <property type="entry name" value="dak_ATP"/>
    <property type="match status" value="1"/>
</dbReference>
<protein>
    <submittedName>
        <fullName evidence="15 17">Dihydroxyacetone kinase</fullName>
    </submittedName>
</protein>
<proteinExistence type="inferred from homology"/>
<evidence type="ECO:0000259" key="14">
    <source>
        <dbReference type="PROSITE" id="PS51481"/>
    </source>
</evidence>
<evidence type="ECO:0000256" key="3">
    <source>
        <dbReference type="ARBA" id="ARBA00008757"/>
    </source>
</evidence>
<dbReference type="InterPro" id="IPR050861">
    <property type="entry name" value="Dihydroxyacetone_Kinase"/>
</dbReference>
<evidence type="ECO:0000256" key="4">
    <source>
        <dbReference type="ARBA" id="ARBA00022679"/>
    </source>
</evidence>
<sequence>MTLGKHFINDVGAVVERGLRSHLTNDGRLRLIESEKVLYLQPSSSNEKVHLISGGGSGHEPAHAGYVGDGMLDICVAGNVFASPSAPQILAGLRSCPSKKGTLMIVKNYTGDKLNFGLAAEKAKAGGQKVNVIVVGDDVAVEGNTLVGRRGLAGVTFVHKIAGAAAAEGKSLEEVTKIAQRVADSLVTAAVSLDRCSVPSRIEQSSLPQTELEFGMGIHNEPGVKRTAIPQLQETINALLDMLLKKKNFWTPESGSRVSAMVNNLGGLSVLELSVVSEEAMKQLAERGLVIRRIFTGPFVTSLDAPGFSITLLGVDDELERLLDAPTSAPAWPKKSGVPSDLKTQVVECHTLGHDEISQNGGPESVSDIRLTFAVSSTVATEIIESIATSVKRDEPTITRYDTIAGDGDCGETLLAGADSLKSSILPLRDEGVSLSVLFQKIAAAVETSMGGTSGAIYAIFLNAVSNAVASSSTSPAATLPQALRAGLDELCKYTAARKGHRTLMDALIPFVDTLEQTTDFNHACDAAQSGAESTKNLDALLGRASYVDKGVFEKEGGIPDPGALGVVSVLRGIQKGLKNG</sequence>
<evidence type="ECO:0000313" key="17">
    <source>
        <dbReference type="RefSeq" id="XP_033529565.1"/>
    </source>
</evidence>
<feature type="binding site" evidence="12">
    <location>
        <position position="107"/>
    </location>
    <ligand>
        <name>substrate</name>
    </ligand>
</feature>
<keyword evidence="5" id="KW-0547">Nucleotide-binding</keyword>
<dbReference type="UniPathway" id="UPA00617">
    <property type="reaction ID" value="UER00669"/>
</dbReference>
<organism evidence="15">
    <name type="scientific">Eremomyces bilateralis CBS 781.70</name>
    <dbReference type="NCBI Taxonomy" id="1392243"/>
    <lineage>
        <taxon>Eukaryota</taxon>
        <taxon>Fungi</taxon>
        <taxon>Dikarya</taxon>
        <taxon>Ascomycota</taxon>
        <taxon>Pezizomycotina</taxon>
        <taxon>Dothideomycetes</taxon>
        <taxon>Dothideomycetes incertae sedis</taxon>
        <taxon>Eremomycetales</taxon>
        <taxon>Eremomycetaceae</taxon>
        <taxon>Eremomyces</taxon>
    </lineage>
</organism>
<accession>A0A6G1FQ53</accession>
<dbReference type="Pfam" id="PF02733">
    <property type="entry name" value="Dak1"/>
    <property type="match status" value="1"/>
</dbReference>
<dbReference type="InterPro" id="IPR004007">
    <property type="entry name" value="DhaL_dom"/>
</dbReference>
<keyword evidence="16" id="KW-1185">Reference proteome</keyword>
<evidence type="ECO:0000256" key="2">
    <source>
        <dbReference type="ARBA" id="ARBA00004778"/>
    </source>
</evidence>
<dbReference type="GO" id="GO:0019588">
    <property type="term" value="P:anaerobic glycerol catabolic process"/>
    <property type="evidence" value="ECO:0007669"/>
    <property type="project" value="UniProtKB-UniPathway"/>
</dbReference>
<dbReference type="GO" id="GO:0005524">
    <property type="term" value="F:ATP binding"/>
    <property type="evidence" value="ECO:0007669"/>
    <property type="project" value="UniProtKB-KW"/>
</dbReference>
<evidence type="ECO:0000256" key="10">
    <source>
        <dbReference type="ARBA" id="ARBA00048898"/>
    </source>
</evidence>
<comment type="similarity">
    <text evidence="3">Belongs to the dihydroxyacetone kinase (DAK) family.</text>
</comment>
<evidence type="ECO:0000256" key="12">
    <source>
        <dbReference type="PIRSR" id="PIRSR612734-2"/>
    </source>
</evidence>
<evidence type="ECO:0000256" key="11">
    <source>
        <dbReference type="PIRSR" id="PIRSR612734-1"/>
    </source>
</evidence>
<keyword evidence="8" id="KW-0067">ATP-binding</keyword>
<reference evidence="17" key="3">
    <citation type="submission" date="2025-04" db="UniProtKB">
        <authorList>
            <consortium name="RefSeq"/>
        </authorList>
    </citation>
    <scope>IDENTIFICATION</scope>
    <source>
        <strain evidence="17">CBS 781.70</strain>
    </source>
</reference>
<dbReference type="AlphaFoldDB" id="A0A6G1FQ53"/>
<evidence type="ECO:0000256" key="1">
    <source>
        <dbReference type="ARBA" id="ARBA00003264"/>
    </source>
</evidence>
<gene>
    <name evidence="15 17" type="ORF">P152DRAFT_444768</name>
</gene>
<dbReference type="InterPro" id="IPR004006">
    <property type="entry name" value="DhaK_dom"/>
</dbReference>
<comment type="function">
    <text evidence="1">Catalyzes both the phosphorylation of dihydroxyacetone and of glyceraldehyde.</text>
</comment>
<keyword evidence="7" id="KW-0319">Glycerol metabolism</keyword>
<dbReference type="GeneID" id="54418389"/>
<name>A0A6G1FQ53_9PEZI</name>
<feature type="active site" description="Tele-hemiaminal-histidine intermediate" evidence="11">
    <location>
        <position position="219"/>
    </location>
</feature>
<dbReference type="InterPro" id="IPR036117">
    <property type="entry name" value="DhaL_dom_sf"/>
</dbReference>
<comment type="catalytic activity">
    <reaction evidence="10">
        <text>dihydroxyacetone + ATP = dihydroxyacetone phosphate + ADP + H(+)</text>
        <dbReference type="Rhea" id="RHEA:15773"/>
        <dbReference type="ChEBI" id="CHEBI:15378"/>
        <dbReference type="ChEBI" id="CHEBI:16016"/>
        <dbReference type="ChEBI" id="CHEBI:30616"/>
        <dbReference type="ChEBI" id="CHEBI:57642"/>
        <dbReference type="ChEBI" id="CHEBI:456216"/>
        <dbReference type="EC" id="2.7.1.29"/>
    </reaction>
</comment>